<dbReference type="CDD" id="cd06257">
    <property type="entry name" value="DnaJ"/>
    <property type="match status" value="1"/>
</dbReference>
<dbReference type="Pfam" id="PF00226">
    <property type="entry name" value="DnaJ"/>
    <property type="match status" value="1"/>
</dbReference>
<dbReference type="PANTHER" id="PTHR44825:SF1">
    <property type="entry name" value="DNAJ HOMOLOG SUBFAMILY C MEMBER 4"/>
    <property type="match status" value="1"/>
</dbReference>
<dbReference type="Gene3D" id="1.10.287.110">
    <property type="entry name" value="DnaJ domain"/>
    <property type="match status" value="1"/>
</dbReference>
<dbReference type="SUPFAM" id="SSF46565">
    <property type="entry name" value="Chaperone J-domain"/>
    <property type="match status" value="1"/>
</dbReference>
<keyword evidence="1" id="KW-0472">Membrane</keyword>
<dbReference type="Proteomes" id="UP000694523">
    <property type="component" value="Unplaced"/>
</dbReference>
<evidence type="ECO:0000256" key="1">
    <source>
        <dbReference type="SAM" id="Phobius"/>
    </source>
</evidence>
<accession>A0A8C6WUG0</accession>
<dbReference type="AlphaFoldDB" id="A0A8C6WUG0"/>
<dbReference type="Ensembl" id="ENSNMLT00000036489.1">
    <property type="protein sequence ID" value="ENSNMLP00000032774.1"/>
    <property type="gene ID" value="ENSNMLG00000020461.1"/>
</dbReference>
<feature type="domain" description="J" evidence="2">
    <location>
        <begin position="48"/>
        <end position="113"/>
    </location>
</feature>
<reference evidence="3" key="1">
    <citation type="submission" date="2025-08" db="UniProtKB">
        <authorList>
            <consortium name="Ensembl"/>
        </authorList>
    </citation>
    <scope>IDENTIFICATION</scope>
</reference>
<dbReference type="PROSITE" id="PS50076">
    <property type="entry name" value="DNAJ_2"/>
    <property type="match status" value="1"/>
</dbReference>
<dbReference type="PANTHER" id="PTHR44825">
    <property type="match status" value="1"/>
</dbReference>
<evidence type="ECO:0000313" key="4">
    <source>
        <dbReference type="Proteomes" id="UP000694523"/>
    </source>
</evidence>
<reference evidence="3" key="2">
    <citation type="submission" date="2025-09" db="UniProtKB">
        <authorList>
            <consortium name="Ensembl"/>
        </authorList>
    </citation>
    <scope>IDENTIFICATION</scope>
</reference>
<dbReference type="InterPro" id="IPR001623">
    <property type="entry name" value="DnaJ_domain"/>
</dbReference>
<name>A0A8C6WUG0_9GOBI</name>
<feature type="transmembrane region" description="Helical" evidence="1">
    <location>
        <begin position="171"/>
        <end position="190"/>
    </location>
</feature>
<keyword evidence="1" id="KW-0812">Transmembrane</keyword>
<evidence type="ECO:0000259" key="2">
    <source>
        <dbReference type="PROSITE" id="PS50076"/>
    </source>
</evidence>
<organism evidence="3 4">
    <name type="scientific">Neogobius melanostomus</name>
    <name type="common">round goby</name>
    <dbReference type="NCBI Taxonomy" id="47308"/>
    <lineage>
        <taxon>Eukaryota</taxon>
        <taxon>Metazoa</taxon>
        <taxon>Chordata</taxon>
        <taxon>Craniata</taxon>
        <taxon>Vertebrata</taxon>
        <taxon>Euteleostomi</taxon>
        <taxon>Actinopterygii</taxon>
        <taxon>Neopterygii</taxon>
        <taxon>Teleostei</taxon>
        <taxon>Neoteleostei</taxon>
        <taxon>Acanthomorphata</taxon>
        <taxon>Gobiaria</taxon>
        <taxon>Gobiiformes</taxon>
        <taxon>Gobioidei</taxon>
        <taxon>Gobiidae</taxon>
        <taxon>Benthophilinae</taxon>
        <taxon>Neogobiini</taxon>
        <taxon>Neogobius</taxon>
    </lineage>
</organism>
<keyword evidence="1" id="KW-1133">Transmembrane helix</keyword>
<dbReference type="InterPro" id="IPR052763">
    <property type="entry name" value="DnaJ_C4"/>
</dbReference>
<keyword evidence="4" id="KW-1185">Reference proteome</keyword>
<sequence length="250" mass="29581">MKLRAVGCPQFPIMQLEAQLRLCQTCLWCYRGCKRLFSQSHIYRKSVNHYELLGVKSDATVEEIKNAFFDKSKKLHPDSNPSNPELHSQFVKLNEAYRVLSKNGSRKEYDIKLKYPYDAHPARASSSTYTNHSNNSEAYENDRYWEQFRQSNAHNMSTEAWQQRKTKNFRILGYCIITIFLSVGIHFILFRKLEEIHNNYMDEKDRVITAIYNEAKERARVNSFEKQMEILSQKHAEFSQKYKVRRGGDE</sequence>
<dbReference type="InterPro" id="IPR036869">
    <property type="entry name" value="J_dom_sf"/>
</dbReference>
<protein>
    <submittedName>
        <fullName evidence="3">DnaJ (Hsp40) homolog, subfamily C, member 4</fullName>
    </submittedName>
</protein>
<dbReference type="PRINTS" id="PR00625">
    <property type="entry name" value="JDOMAIN"/>
</dbReference>
<dbReference type="SMART" id="SM00271">
    <property type="entry name" value="DnaJ"/>
    <property type="match status" value="1"/>
</dbReference>
<evidence type="ECO:0000313" key="3">
    <source>
        <dbReference type="Ensembl" id="ENSNMLP00000032774.1"/>
    </source>
</evidence>
<proteinExistence type="predicted"/>